<reference evidence="3" key="1">
    <citation type="submission" date="2023-06" db="EMBL/GenBank/DDBJ databases">
        <title>Two novel species of Acinetobacter isolated from motorbike repairing workshop in Vietnam.</title>
        <authorList>
            <person name="Le N.T.T."/>
        </authorList>
    </citation>
    <scope>NUCLEOTIDE SEQUENCE</scope>
    <source>
        <strain evidence="3">VNH17</strain>
    </source>
</reference>
<sequence length="715" mass="81495">MSWQQQYLAYDQDSLATYANAGLVRRALKDIEAQKVTLQAEQAEQIMIESDGQQVCLSATGLINASCTCPATGACKHIVAAVLYLQKHLKNSVQENTENQIQNTPESVEISVVPSSEQPQVSLNKPNLIKEILAFDLSQLARKIGKAQTQKAIKLARLWQQEQQTELLEEGYRLKIRIKSLAEDIIYVAGAGFAGMLSNLEKDQPAYYLAALSEVQRLQGKLWAELELSEAENPAILSESERQFIVELKDDLAQLLEFGLSHVNEMTARQLHLLNMSARSESLPRLAAMLRQLSGQVGRLLNRDEHSSEHDTLLYLAQMGAYLYRLEHAQGEQLLKLRGKLRQHYQFNDEQTDLELLPLGARWWRTLGGARGISLYFSELENAKTFEVTLARAENNDPNFTRHNAWSQQSIWMLTAQQLMQKKVRLQQPRFGEDGRLSASGTSRALPLNSLSKLEDFSFYQQIGFNDWRTLQQHWQQQLQTIDGINQTILLNISAYDSPQVDEIEQCLWWTVYDQNRSTLHLRLDWKTQDLEKIRQLERLCTQMVQVHSIFAYCQIKGHQLVLSPMSLLITQNGKTRLFNLDFDQLAEPKRTLKESIIGRIEQLLAKKKQQQAKLVSTQMSLSQKVCEPILEVLLSLSCSGRMLLSASQIEMLQQQRQLAQDAGMNLLVKQISLILDTSQLNSALLLRLVYVCDLVLRMQVFLPIQLNIDIKALI</sequence>
<dbReference type="RefSeq" id="WP_267980953.1">
    <property type="nucleotide sequence ID" value="NZ_JAPQKF010000004.1"/>
</dbReference>
<evidence type="ECO:0000313" key="3">
    <source>
        <dbReference type="EMBL" id="MDN0014706.1"/>
    </source>
</evidence>
<feature type="domain" description="SWIM-type" evidence="2">
    <location>
        <begin position="44"/>
        <end position="86"/>
    </location>
</feature>
<dbReference type="PROSITE" id="PS50966">
    <property type="entry name" value="ZF_SWIM"/>
    <property type="match status" value="1"/>
</dbReference>
<dbReference type="InterPro" id="IPR007527">
    <property type="entry name" value="Znf_SWIM"/>
</dbReference>
<name>A0ABT7WPV1_9GAMM</name>
<keyword evidence="1" id="KW-0479">Metal-binding</keyword>
<evidence type="ECO:0000259" key="2">
    <source>
        <dbReference type="PROSITE" id="PS50966"/>
    </source>
</evidence>
<keyword evidence="1" id="KW-0863">Zinc-finger</keyword>
<dbReference type="EMBL" id="JAUDZE010000004">
    <property type="protein sequence ID" value="MDN0014706.1"/>
    <property type="molecule type" value="Genomic_DNA"/>
</dbReference>
<evidence type="ECO:0000313" key="4">
    <source>
        <dbReference type="Proteomes" id="UP001168524"/>
    </source>
</evidence>
<accession>A0ABT7WPV1</accession>
<comment type="caution">
    <text evidence="3">The sequence shown here is derived from an EMBL/GenBank/DDBJ whole genome shotgun (WGS) entry which is preliminary data.</text>
</comment>
<gene>
    <name evidence="3" type="ORF">QTA56_10755</name>
</gene>
<keyword evidence="1" id="KW-0862">Zinc</keyword>
<evidence type="ECO:0000256" key="1">
    <source>
        <dbReference type="PROSITE-ProRule" id="PRU00325"/>
    </source>
</evidence>
<keyword evidence="4" id="KW-1185">Reference proteome</keyword>
<organism evidence="3 4">
    <name type="scientific">Acinetobacter thutiue</name>
    <dbReference type="NCBI Taxonomy" id="2998078"/>
    <lineage>
        <taxon>Bacteria</taxon>
        <taxon>Pseudomonadati</taxon>
        <taxon>Pseudomonadota</taxon>
        <taxon>Gammaproteobacteria</taxon>
        <taxon>Moraxellales</taxon>
        <taxon>Moraxellaceae</taxon>
        <taxon>Acinetobacter</taxon>
    </lineage>
</organism>
<proteinExistence type="predicted"/>
<dbReference type="Proteomes" id="UP001168524">
    <property type="component" value="Unassembled WGS sequence"/>
</dbReference>
<protein>
    <recommendedName>
        <fullName evidence="2">SWIM-type domain-containing protein</fullName>
    </recommendedName>
</protein>